<dbReference type="Pfam" id="PF00881">
    <property type="entry name" value="Nitroreductase"/>
    <property type="match status" value="1"/>
</dbReference>
<evidence type="ECO:0000259" key="6">
    <source>
        <dbReference type="Pfam" id="PF00881"/>
    </source>
</evidence>
<dbReference type="RefSeq" id="WP_135483336.1">
    <property type="nucleotide sequence ID" value="NZ_SRMF01000003.1"/>
</dbReference>
<reference evidence="7 8" key="1">
    <citation type="submission" date="2019-04" db="EMBL/GenBank/DDBJ databases">
        <title>Natronospirillum operosus gen. nov., sp. nov., a haloalkaliphilic satellite isolated from decaying biomass of laboratory culture of cyanobacterium Geitlerinema sp. and proposal of Natronospirillaceae fam. nov. and Saccharospirillaceae fam. nov.</title>
        <authorList>
            <person name="Kevbrin V."/>
            <person name="Boltyanskaya Y."/>
            <person name="Koziaeva V."/>
            <person name="Grouzdev D.S."/>
            <person name="Park M."/>
            <person name="Cho J."/>
        </authorList>
    </citation>
    <scope>NUCLEOTIDE SEQUENCE [LARGE SCALE GENOMIC DNA]</scope>
    <source>
        <strain evidence="7 8">G-116</strain>
    </source>
</reference>
<keyword evidence="2 5" id="KW-0285">Flavoprotein</keyword>
<dbReference type="EMBL" id="SRMF01000003">
    <property type="protein sequence ID" value="TGG93597.1"/>
    <property type="molecule type" value="Genomic_DNA"/>
</dbReference>
<gene>
    <name evidence="7" type="ORF">E4656_11195</name>
</gene>
<comment type="caution">
    <text evidence="7">The sequence shown here is derived from an EMBL/GenBank/DDBJ whole genome shotgun (WGS) entry which is preliminary data.</text>
</comment>
<evidence type="ECO:0000256" key="2">
    <source>
        <dbReference type="ARBA" id="ARBA00022630"/>
    </source>
</evidence>
<protein>
    <submittedName>
        <fullName evidence="7">NADPH-dependent oxidoreductase</fullName>
    </submittedName>
</protein>
<dbReference type="Gene3D" id="3.40.109.10">
    <property type="entry name" value="NADH Oxidase"/>
    <property type="match status" value="1"/>
</dbReference>
<dbReference type="Proteomes" id="UP000297475">
    <property type="component" value="Unassembled WGS sequence"/>
</dbReference>
<evidence type="ECO:0000313" key="7">
    <source>
        <dbReference type="EMBL" id="TGG93597.1"/>
    </source>
</evidence>
<accession>A0A4Z0W868</accession>
<evidence type="ECO:0000256" key="4">
    <source>
        <dbReference type="ARBA" id="ARBA00023002"/>
    </source>
</evidence>
<dbReference type="AlphaFoldDB" id="A0A4Z0W868"/>
<dbReference type="PIRSF" id="PIRSF005426">
    <property type="entry name" value="Frp"/>
    <property type="match status" value="1"/>
</dbReference>
<sequence length="273" mass="29905">MNMYDRDALVRERYGEASVEANLSAVLDPLFLQHRSVRAYRDTPLPEGTIESLVAAAQSASTSSNLQAWSVVSVESAETRSRLSELAGGQKHVASAPVQLVWLADLSRLHQAAADQGISAEGVDYLEVFLVSVIDAAIAAQSAALAAESLDLGLVYIGGLRNHPEEVAELLGLPDRCFAVFGMCIGYPDETKPAHIKPRLPQAAVWHREKYDAAGLAEHVEAYDLESLRFYQSQNMDRKQWSIHSGNRVRGPESLNGRDRLAEALNRLGFPLR</sequence>
<dbReference type="InterPro" id="IPR000415">
    <property type="entry name" value="Nitroreductase-like"/>
</dbReference>
<evidence type="ECO:0000313" key="8">
    <source>
        <dbReference type="Proteomes" id="UP000297475"/>
    </source>
</evidence>
<proteinExistence type="inferred from homology"/>
<dbReference type="PANTHER" id="PTHR43425:SF2">
    <property type="entry name" value="OXYGEN-INSENSITIVE NADPH NITROREDUCTASE"/>
    <property type="match status" value="1"/>
</dbReference>
<dbReference type="SUPFAM" id="SSF55469">
    <property type="entry name" value="FMN-dependent nitroreductase-like"/>
    <property type="match status" value="1"/>
</dbReference>
<feature type="domain" description="Nitroreductase" evidence="6">
    <location>
        <begin position="33"/>
        <end position="187"/>
    </location>
</feature>
<dbReference type="OrthoDB" id="3181400at2"/>
<comment type="similarity">
    <text evidence="1 5">Belongs to the flavin oxidoreductase frp family.</text>
</comment>
<name>A0A4Z0W868_9GAMM</name>
<evidence type="ECO:0000256" key="3">
    <source>
        <dbReference type="ARBA" id="ARBA00022643"/>
    </source>
</evidence>
<evidence type="ECO:0000256" key="1">
    <source>
        <dbReference type="ARBA" id="ARBA00008366"/>
    </source>
</evidence>
<dbReference type="PANTHER" id="PTHR43425">
    <property type="entry name" value="OXYGEN-INSENSITIVE NADPH NITROREDUCTASE"/>
    <property type="match status" value="1"/>
</dbReference>
<dbReference type="GO" id="GO:0016491">
    <property type="term" value="F:oxidoreductase activity"/>
    <property type="evidence" value="ECO:0007669"/>
    <property type="project" value="UniProtKB-UniRule"/>
</dbReference>
<keyword evidence="8" id="KW-1185">Reference proteome</keyword>
<dbReference type="InterPro" id="IPR029479">
    <property type="entry name" value="Nitroreductase"/>
</dbReference>
<evidence type="ECO:0000256" key="5">
    <source>
        <dbReference type="PIRNR" id="PIRNR005426"/>
    </source>
</evidence>
<keyword evidence="3 5" id="KW-0288">FMN</keyword>
<keyword evidence="5" id="KW-0521">NADP</keyword>
<keyword evidence="4 5" id="KW-0560">Oxidoreductase</keyword>
<organism evidence="7 8">
    <name type="scientific">Natronospirillum operosum</name>
    <dbReference type="NCBI Taxonomy" id="2759953"/>
    <lineage>
        <taxon>Bacteria</taxon>
        <taxon>Pseudomonadati</taxon>
        <taxon>Pseudomonadota</taxon>
        <taxon>Gammaproteobacteria</taxon>
        <taxon>Oceanospirillales</taxon>
        <taxon>Natronospirillaceae</taxon>
        <taxon>Natronospirillum</taxon>
    </lineage>
</organism>
<dbReference type="InterPro" id="IPR016446">
    <property type="entry name" value="Flavin_OxRdtase_Frp"/>
</dbReference>